<keyword evidence="2" id="KW-1185">Reference proteome</keyword>
<name>A0A0D7A5X7_9AGAR</name>
<sequence>MACSRPYTGSQENIILSFDIGGRLFSSRWSRQAGIVLFSIVVPHLRPEVKNVERYPGQTRDSSVVPTRLLYDIDGRLQAAGAQTSNPDVIRRTRNAAWTPAYRFVEHLYTPSEFYWATITRNIPPLPNGKDLKTVLADLLRYLVDCTYQYICNTERNGYRVWGRCAQRMIYVFSFPGVWTDKRRDTFASAAIAANLVSNKREDSNRLFFYTESEAAIYYCMDHGLASHVIKPCRAIVVLDVGGNTTKITIHTTMTPNRTLKEVVPMQSVFIPDVPYGSNDVSTLAHKYFENLLRPSQFSSRIDRAVQLFDQLVKGSFGSNERDYELPIGEANEEDATVGVHAGCLRLEGPVVESFFKPVISQIVRALQDQASKCIERNMTVFLVGGFAVADYLLRSLQKHEVRTLLGAEVFRPYDAPCAIAHGSLLRHLDPRYFLSVAEYTYGIEYNTRYNCNDPEHRKRGASVYKEVDGVPRLPHVFAPIVRQNEDISQGRQFRRPFTKAAKDKVALRSLSVEIMVYKGTASVVPKWMDTCPVNSERETRPAAMFPIVCTVTANTSGLASSLSPIYGREGRLYYRIDVEVLLYLTPHGGAAEICWKEQGNGGCKA</sequence>
<organism evidence="1 2">
    <name type="scientific">Fistulina hepatica ATCC 64428</name>
    <dbReference type="NCBI Taxonomy" id="1128425"/>
    <lineage>
        <taxon>Eukaryota</taxon>
        <taxon>Fungi</taxon>
        <taxon>Dikarya</taxon>
        <taxon>Basidiomycota</taxon>
        <taxon>Agaricomycotina</taxon>
        <taxon>Agaricomycetes</taxon>
        <taxon>Agaricomycetidae</taxon>
        <taxon>Agaricales</taxon>
        <taxon>Fistulinaceae</taxon>
        <taxon>Fistulina</taxon>
    </lineage>
</organism>
<dbReference type="CDD" id="cd10170">
    <property type="entry name" value="ASKHA_NBD_HSP70"/>
    <property type="match status" value="1"/>
</dbReference>
<gene>
    <name evidence="1" type="ORF">FISHEDRAFT_60610</name>
</gene>
<accession>A0A0D7A5X7</accession>
<proteinExistence type="predicted"/>
<dbReference type="PANTHER" id="PTHR14187">
    <property type="entry name" value="ALPHA KINASE/ELONGATION FACTOR 2 KINASE"/>
    <property type="match status" value="1"/>
</dbReference>
<dbReference type="InterPro" id="IPR043129">
    <property type="entry name" value="ATPase_NBD"/>
</dbReference>
<reference evidence="1 2" key="1">
    <citation type="journal article" date="2015" name="Fungal Genet. Biol.">
        <title>Evolution of novel wood decay mechanisms in Agaricales revealed by the genome sequences of Fistulina hepatica and Cylindrobasidium torrendii.</title>
        <authorList>
            <person name="Floudas D."/>
            <person name="Held B.W."/>
            <person name="Riley R."/>
            <person name="Nagy L.G."/>
            <person name="Koehler G."/>
            <person name="Ransdell A.S."/>
            <person name="Younus H."/>
            <person name="Chow J."/>
            <person name="Chiniquy J."/>
            <person name="Lipzen A."/>
            <person name="Tritt A."/>
            <person name="Sun H."/>
            <person name="Haridas S."/>
            <person name="LaButti K."/>
            <person name="Ohm R.A."/>
            <person name="Kues U."/>
            <person name="Blanchette R.A."/>
            <person name="Grigoriev I.V."/>
            <person name="Minto R.E."/>
            <person name="Hibbett D.S."/>
        </authorList>
    </citation>
    <scope>NUCLEOTIDE SEQUENCE [LARGE SCALE GENOMIC DNA]</scope>
    <source>
        <strain evidence="1 2">ATCC 64428</strain>
    </source>
</reference>
<dbReference type="SUPFAM" id="SSF53067">
    <property type="entry name" value="Actin-like ATPase domain"/>
    <property type="match status" value="1"/>
</dbReference>
<dbReference type="OrthoDB" id="2963168at2759"/>
<evidence type="ECO:0008006" key="3">
    <source>
        <dbReference type="Google" id="ProtNLM"/>
    </source>
</evidence>
<dbReference type="Proteomes" id="UP000054144">
    <property type="component" value="Unassembled WGS sequence"/>
</dbReference>
<dbReference type="AlphaFoldDB" id="A0A0D7A5X7"/>
<dbReference type="EMBL" id="KN882043">
    <property type="protein sequence ID" value="KIY46135.1"/>
    <property type="molecule type" value="Genomic_DNA"/>
</dbReference>
<evidence type="ECO:0000313" key="2">
    <source>
        <dbReference type="Proteomes" id="UP000054144"/>
    </source>
</evidence>
<protein>
    <recommendedName>
        <fullName evidence="3">Actin-like ATPase domain-containing protein</fullName>
    </recommendedName>
</protein>
<evidence type="ECO:0000313" key="1">
    <source>
        <dbReference type="EMBL" id="KIY46135.1"/>
    </source>
</evidence>
<dbReference type="PANTHER" id="PTHR14187:SF5">
    <property type="entry name" value="HEAT SHOCK 70 KDA PROTEIN 12A"/>
    <property type="match status" value="1"/>
</dbReference>